<keyword evidence="2" id="KW-1185">Reference proteome</keyword>
<dbReference type="AlphaFoldDB" id="A0A940PHB3"/>
<organism evidence="1 2">
    <name type="scientific">Vagococcus allomyrinae</name>
    <dbReference type="NCBI Taxonomy" id="2794353"/>
    <lineage>
        <taxon>Bacteria</taxon>
        <taxon>Bacillati</taxon>
        <taxon>Bacillota</taxon>
        <taxon>Bacilli</taxon>
        <taxon>Lactobacillales</taxon>
        <taxon>Enterococcaceae</taxon>
        <taxon>Vagococcus</taxon>
    </lineage>
</organism>
<gene>
    <name evidence="1" type="ORF">I6N95_18060</name>
</gene>
<evidence type="ECO:0000313" key="2">
    <source>
        <dbReference type="Proteomes" id="UP000674938"/>
    </source>
</evidence>
<protein>
    <recommendedName>
        <fullName evidence="3">DNA-directed RNA polymerase beta subunit</fullName>
    </recommendedName>
</protein>
<proteinExistence type="predicted"/>
<dbReference type="Proteomes" id="UP000674938">
    <property type="component" value="Unassembled WGS sequence"/>
</dbReference>
<evidence type="ECO:0008006" key="3">
    <source>
        <dbReference type="Google" id="ProtNLM"/>
    </source>
</evidence>
<name>A0A940PHB3_9ENTE</name>
<dbReference type="RefSeq" id="WP_209530637.1">
    <property type="nucleotide sequence ID" value="NZ_JAEEGA010000013.1"/>
</dbReference>
<comment type="caution">
    <text evidence="1">The sequence shown here is derived from an EMBL/GenBank/DDBJ whole genome shotgun (WGS) entry which is preliminary data.</text>
</comment>
<reference evidence="1" key="1">
    <citation type="submission" date="2020-12" db="EMBL/GenBank/DDBJ databases">
        <title>Vagococcus allomyrinae sp. nov. and Enterococcus lavae sp. nov., isolated from the larvae of Allomyrina dichotoma.</title>
        <authorList>
            <person name="Lee S.D."/>
        </authorList>
    </citation>
    <scope>NUCLEOTIDE SEQUENCE</scope>
    <source>
        <strain evidence="1">BWB3-3</strain>
    </source>
</reference>
<evidence type="ECO:0000313" key="1">
    <source>
        <dbReference type="EMBL" id="MBP1042923.1"/>
    </source>
</evidence>
<sequence>MIELNRHYHDRGMKKWAGFYLSEHTAIIESAKTTRRKENPQKPQMSVEEISTLLHHAQLKVIQVSIQLESVDGEGRYDDDVVGQVAGYDELGIYINREKVGYDEIRHVELYQPLKWSDLSAR</sequence>
<accession>A0A940PHB3</accession>
<dbReference type="EMBL" id="JAEEGA010000013">
    <property type="protein sequence ID" value="MBP1042923.1"/>
    <property type="molecule type" value="Genomic_DNA"/>
</dbReference>